<dbReference type="Pfam" id="PF11127">
    <property type="entry name" value="YgaP-like_TM"/>
    <property type="match status" value="1"/>
</dbReference>
<dbReference type="Proteomes" id="UP001596513">
    <property type="component" value="Unassembled WGS sequence"/>
</dbReference>
<dbReference type="EMBL" id="JBHTEK010000006">
    <property type="protein sequence ID" value="MFC7671126.1"/>
    <property type="molecule type" value="Genomic_DNA"/>
</dbReference>
<evidence type="ECO:0000313" key="2">
    <source>
        <dbReference type="EMBL" id="MFC7671126.1"/>
    </source>
</evidence>
<evidence type="ECO:0000313" key="3">
    <source>
        <dbReference type="EMBL" id="MFC7671279.1"/>
    </source>
</evidence>
<gene>
    <name evidence="2" type="ORF">ACFQT0_29815</name>
    <name evidence="3" type="ORF">ACFQT0_30655</name>
</gene>
<dbReference type="RefSeq" id="WP_380207045.1">
    <property type="nucleotide sequence ID" value="NZ_JBHTEK010000006.1"/>
</dbReference>
<proteinExistence type="predicted"/>
<reference evidence="4" key="2">
    <citation type="journal article" date="2019" name="Int. J. Syst. Evol. Microbiol.">
        <title>The Global Catalogue of Microorganisms (GCM) 10K type strain sequencing project: providing services to taxonomists for standard genome sequencing and annotation.</title>
        <authorList>
            <consortium name="The Broad Institute Genomics Platform"/>
            <consortium name="The Broad Institute Genome Sequencing Center for Infectious Disease"/>
            <person name="Wu L."/>
            <person name="Ma J."/>
        </authorList>
    </citation>
    <scope>NUCLEOTIDE SEQUENCE [LARGE SCALE GENOMIC DNA]</scope>
    <source>
        <strain evidence="4">JCM 19635</strain>
    </source>
</reference>
<keyword evidence="4" id="KW-1185">Reference proteome</keyword>
<comment type="caution">
    <text evidence="3">The sequence shown here is derived from an EMBL/GenBank/DDBJ whole genome shotgun (WGS) entry which is preliminary data.</text>
</comment>
<evidence type="ECO:0000259" key="1">
    <source>
        <dbReference type="Pfam" id="PF11127"/>
    </source>
</evidence>
<feature type="domain" description="Inner membrane protein YgaP-like transmembrane" evidence="1">
    <location>
        <begin position="13"/>
        <end position="57"/>
    </location>
</feature>
<evidence type="ECO:0000313" key="4">
    <source>
        <dbReference type="Proteomes" id="UP001596513"/>
    </source>
</evidence>
<reference evidence="3" key="1">
    <citation type="journal article" date="2014" name="Int. J. Syst. Evol. Microbiol.">
        <title>Complete genome of a new Firmicutes species belonging to the dominant human colonic microbiota ('Ruminococcus bicirculans') reveals two chromosomes and a selective capacity to utilize plant glucans.</title>
        <authorList>
            <consortium name="NISC Comparative Sequencing Program"/>
            <person name="Wegmann U."/>
            <person name="Louis P."/>
            <person name="Goesmann A."/>
            <person name="Henrissat B."/>
            <person name="Duncan S.H."/>
            <person name="Flint H.J."/>
        </authorList>
    </citation>
    <scope>NUCLEOTIDE SEQUENCE</scope>
    <source>
        <strain evidence="3">JCM 19635</strain>
    </source>
</reference>
<accession>A0ABW2UGE8</accession>
<reference evidence="3" key="3">
    <citation type="submission" date="2024-09" db="EMBL/GenBank/DDBJ databases">
        <authorList>
            <person name="Sun Q."/>
            <person name="Mori K."/>
        </authorList>
    </citation>
    <scope>NUCLEOTIDE SEQUENCE</scope>
    <source>
        <strain evidence="3">JCM 19635</strain>
    </source>
</reference>
<name>A0ABW2UGE8_9BACT</name>
<sequence length="122" mass="13714">MDKLLRFLASPAGRLTRVAVGSSLIATGLAQDRKNWVLATVGLVPLTMGAFDWCLLAPSWACPSTGPACARFWGRGPPPAFRVRCRTLYEAEAEVKDELRLYIRLLINRIYSKQLNRQTRCY</sequence>
<dbReference type="EMBL" id="JBHTEK010000006">
    <property type="protein sequence ID" value="MFC7671279.1"/>
    <property type="molecule type" value="Genomic_DNA"/>
</dbReference>
<organism evidence="3 4">
    <name type="scientific">Hymenobacter humi</name>
    <dbReference type="NCBI Taxonomy" id="1411620"/>
    <lineage>
        <taxon>Bacteria</taxon>
        <taxon>Pseudomonadati</taxon>
        <taxon>Bacteroidota</taxon>
        <taxon>Cytophagia</taxon>
        <taxon>Cytophagales</taxon>
        <taxon>Hymenobacteraceae</taxon>
        <taxon>Hymenobacter</taxon>
    </lineage>
</organism>
<dbReference type="InterPro" id="IPR021309">
    <property type="entry name" value="YgaP-like_TM"/>
</dbReference>
<protein>
    <submittedName>
        <fullName evidence="3">DUF2892 domain-containing protein</fullName>
    </submittedName>
</protein>